<comment type="caution">
    <text evidence="2">The sequence shown here is derived from an EMBL/GenBank/DDBJ whole genome shotgun (WGS) entry which is preliminary data.</text>
</comment>
<gene>
    <name evidence="2" type="ORF">niasHS_005672</name>
</gene>
<keyword evidence="3" id="KW-1185">Reference proteome</keyword>
<dbReference type="AlphaFoldDB" id="A0ABD2JZA0"/>
<feature type="region of interest" description="Disordered" evidence="1">
    <location>
        <begin position="232"/>
        <end position="418"/>
    </location>
</feature>
<proteinExistence type="predicted"/>
<protein>
    <submittedName>
        <fullName evidence="2">Uncharacterized protein</fullName>
    </submittedName>
</protein>
<sequence length="418" mass="47562">MKECVTDFSILRIFFETANFILQNAYMANFEERAERLAAFWSKFSKNEHSKPPQIGISTFQTKESEIKILYANNFHTLNTKTGEVLLKLLMANISGRILQKKKLPTFENCDEIADELGKMKWLENAVMDESNGLNMKEIYEKILEEFDNRRHNQYSAERSFGMACSTEFFKLHSLNYLSQFVLRQIVQSALTSEANFMYKIFQTEMKHLYEELHIFLREHFGTVVGQIGISSREKGNDEIGDGETDKDEEDTTGESDEDSDGDEQQQKQQQNQAVPAQAPRNHNQHERNDDGHGHGGRGKAEESAVGEEQPREQCQDELKHPKQIGEAALSEQRLGAVTEPTEAAAAADREGNGGGGGGKIGDVQHGHNQQEGGDEGRDEDTSDEDEVYHDMDEDQFEEEEKEEEEEMADEKYQNPEN</sequence>
<evidence type="ECO:0000313" key="2">
    <source>
        <dbReference type="EMBL" id="KAL3095913.1"/>
    </source>
</evidence>
<dbReference type="Proteomes" id="UP001620645">
    <property type="component" value="Unassembled WGS sequence"/>
</dbReference>
<feature type="compositionally biased region" description="Acidic residues" evidence="1">
    <location>
        <begin position="239"/>
        <end position="264"/>
    </location>
</feature>
<reference evidence="2 3" key="1">
    <citation type="submission" date="2024-10" db="EMBL/GenBank/DDBJ databases">
        <authorList>
            <person name="Kim D."/>
        </authorList>
    </citation>
    <scope>NUCLEOTIDE SEQUENCE [LARGE SCALE GENOMIC DNA]</scope>
    <source>
        <strain evidence="2">Taebaek</strain>
    </source>
</reference>
<dbReference type="EMBL" id="JBICCN010000078">
    <property type="protein sequence ID" value="KAL3095913.1"/>
    <property type="molecule type" value="Genomic_DNA"/>
</dbReference>
<evidence type="ECO:0000256" key="1">
    <source>
        <dbReference type="SAM" id="MobiDB-lite"/>
    </source>
</evidence>
<feature type="compositionally biased region" description="Basic and acidic residues" evidence="1">
    <location>
        <begin position="284"/>
        <end position="321"/>
    </location>
</feature>
<name>A0ABD2JZA0_HETSC</name>
<accession>A0ABD2JZA0</accession>
<feature type="compositionally biased region" description="Acidic residues" evidence="1">
    <location>
        <begin position="373"/>
        <end position="409"/>
    </location>
</feature>
<organism evidence="2 3">
    <name type="scientific">Heterodera schachtii</name>
    <name type="common">Sugarbeet cyst nematode worm</name>
    <name type="synonym">Tylenchus schachtii</name>
    <dbReference type="NCBI Taxonomy" id="97005"/>
    <lineage>
        <taxon>Eukaryota</taxon>
        <taxon>Metazoa</taxon>
        <taxon>Ecdysozoa</taxon>
        <taxon>Nematoda</taxon>
        <taxon>Chromadorea</taxon>
        <taxon>Rhabditida</taxon>
        <taxon>Tylenchina</taxon>
        <taxon>Tylenchomorpha</taxon>
        <taxon>Tylenchoidea</taxon>
        <taxon>Heteroderidae</taxon>
        <taxon>Heteroderinae</taxon>
        <taxon>Heterodera</taxon>
    </lineage>
</organism>
<evidence type="ECO:0000313" key="3">
    <source>
        <dbReference type="Proteomes" id="UP001620645"/>
    </source>
</evidence>